<gene>
    <name evidence="1" type="ORF">NQ176_g9091</name>
</gene>
<sequence>MPNEPDQTASPLESPGSIEREASQGLHIESVLNRLEAHKDLFIEDLKREVEGYFLHLNDERALDLVEIEETQHSDSSVTEHEIQAYPFTNSLSFRTLFREFVTTWDRPNRPPAGKFLDSAHSSKIEKIVADKFGHLYYRERARVTAYVLQSQLLDASTRTSLCSHARRLLISGRFGISVLELAWASSLTDDEFLHRYLGLRVDGTERRNYGVAVEFLSKDLFLDRDTQSVSESDTASLQIMTGTRTALRDVIRSILIRQIQPIIKRKLSSSGFQDDFLETDRAAALAVGATLCRDFPELLAGAMKHSFRKDNRVILKHLCLDETEEIMQSLAEAILTFYASCIVDSYVDSDADSDADSDTDSDADSGVDSPAADKRPWLTELKQLNASEEYVRKLLTDEQNACPWIFSEDRPSIPRVPLFDKHINGCVHSHLSTSEEESANRISPPPEAHPVIGRSKKPTRPISIGSVEQGSLPREDIIVSGSNSSCFQNGDIVASLHQRCGLAGVLPVSVKDGVGNSLVTFKNNNAAAVVCFAVGRFLTQVNYQQIIGRIIAALEGLCSAFAEAQEQNFCCNLYTILCVKNLTDPTSIEAFRIHIQVAWQLLEDLRELSSMLPDWGKVRTSKVFSKLLSESGPLNRILKPLCCNLKSFLEGDPELRTPTCLHYCSLAAQFLSLAFLSYCQAHKSGLLPSFLLAPLQKVVLAGIGMAGAPVIEMATRPLTCIGDMLGAPVMSFRLLTGQPHSKPASTLKYDIYANVADIVDTWGPAELICVSSEQKPFAIQIGGGILWTDNTSDTQYHWGATPETQNISRKEIDLTGKLQVGAVHLNQVCESRIQELRDRSVLGTLGTKELKKSVKLESFGISFGEVFRFTTQTSCKLVPGKSVKQVDEERARGDVLSLLEDWSAVQVSFCTGICRRVRFRDMVADLLPDFGPHTVRACQDLQLWHKLLRTELISHLTGKGAIELDAELASLFKNKVEELHATLVHSGIDNEEKLRVAWPSAKTRLAYRSIACEGQNSWIHLLSESTDISSYTYVAPHCLQAAGNCNYKCLGGWSEAQLSNVPVFATKVQCLAESPISELPDQSMCYFQTLHKIVFVQVCRPSITGAPRLQVVLTTAPNSVRRRILARWPWGGNSNRIQLRESLSGEGYQTEDVLIECSENT</sequence>
<protein>
    <submittedName>
        <fullName evidence="1">Uncharacterized protein</fullName>
    </submittedName>
</protein>
<reference evidence="1" key="1">
    <citation type="submission" date="2022-08" db="EMBL/GenBank/DDBJ databases">
        <title>Genome Sequence of Lecanicillium fungicola.</title>
        <authorList>
            <person name="Buettner E."/>
        </authorList>
    </citation>
    <scope>NUCLEOTIDE SEQUENCE</scope>
    <source>
        <strain evidence="1">Babe33</strain>
    </source>
</reference>
<keyword evidence="2" id="KW-1185">Reference proteome</keyword>
<dbReference type="EMBL" id="JANJQO010001951">
    <property type="protein sequence ID" value="KAJ2968613.1"/>
    <property type="molecule type" value="Genomic_DNA"/>
</dbReference>
<name>A0ACC1MQX2_9HYPO</name>
<dbReference type="Proteomes" id="UP001143910">
    <property type="component" value="Unassembled WGS sequence"/>
</dbReference>
<organism evidence="1 2">
    <name type="scientific">Zarea fungicola</name>
    <dbReference type="NCBI Taxonomy" id="93591"/>
    <lineage>
        <taxon>Eukaryota</taxon>
        <taxon>Fungi</taxon>
        <taxon>Dikarya</taxon>
        <taxon>Ascomycota</taxon>
        <taxon>Pezizomycotina</taxon>
        <taxon>Sordariomycetes</taxon>
        <taxon>Hypocreomycetidae</taxon>
        <taxon>Hypocreales</taxon>
        <taxon>Cordycipitaceae</taxon>
        <taxon>Zarea</taxon>
    </lineage>
</organism>
<accession>A0ACC1MQX2</accession>
<evidence type="ECO:0000313" key="1">
    <source>
        <dbReference type="EMBL" id="KAJ2968613.1"/>
    </source>
</evidence>
<comment type="caution">
    <text evidence="1">The sequence shown here is derived from an EMBL/GenBank/DDBJ whole genome shotgun (WGS) entry which is preliminary data.</text>
</comment>
<proteinExistence type="predicted"/>
<evidence type="ECO:0000313" key="2">
    <source>
        <dbReference type="Proteomes" id="UP001143910"/>
    </source>
</evidence>